<feature type="signal peptide" evidence="1">
    <location>
        <begin position="1"/>
        <end position="25"/>
    </location>
</feature>
<proteinExistence type="predicted"/>
<evidence type="ECO:0000259" key="2">
    <source>
        <dbReference type="Pfam" id="PF07944"/>
    </source>
</evidence>
<dbReference type="PANTHER" id="PTHR31151">
    <property type="entry name" value="PROLINE-TRNA LIGASE (DUF1680)"/>
    <property type="match status" value="1"/>
</dbReference>
<dbReference type="InterPro" id="IPR008928">
    <property type="entry name" value="6-hairpin_glycosidase_sf"/>
</dbReference>
<gene>
    <name evidence="4" type="ORF">KC19_4G066200</name>
</gene>
<dbReference type="EMBL" id="CM026424">
    <property type="protein sequence ID" value="KAG0579015.1"/>
    <property type="molecule type" value="Genomic_DNA"/>
</dbReference>
<accession>A0A8T0I7Q4</accession>
<comment type="caution">
    <text evidence="4">The sequence shown here is derived from an EMBL/GenBank/DDBJ whole genome shotgun (WGS) entry which is preliminary data.</text>
</comment>
<dbReference type="Gene3D" id="2.80.10.50">
    <property type="match status" value="1"/>
</dbReference>
<feature type="domain" description="Non-reducing end beta-L-arabinofuranosidase-like GH127 middle" evidence="3">
    <location>
        <begin position="576"/>
        <end position="683"/>
    </location>
</feature>
<feature type="domain" description="Non-reducing end beta-L-arabinofuranosidase-like GH127 catalytic" evidence="2">
    <location>
        <begin position="182"/>
        <end position="563"/>
    </location>
</feature>
<dbReference type="PROSITE" id="PS51257">
    <property type="entry name" value="PROKAR_LIPOPROTEIN"/>
    <property type="match status" value="1"/>
</dbReference>
<protein>
    <submittedName>
        <fullName evidence="4">Uncharacterized protein</fullName>
    </submittedName>
</protein>
<dbReference type="InterPro" id="IPR036195">
    <property type="entry name" value="AbfB_ABD_sf"/>
</dbReference>
<keyword evidence="1" id="KW-0732">Signal</keyword>
<dbReference type="SUPFAM" id="SSF110221">
    <property type="entry name" value="AbfB domain"/>
    <property type="match status" value="1"/>
</dbReference>
<evidence type="ECO:0000256" key="1">
    <source>
        <dbReference type="SAM" id="SignalP"/>
    </source>
</evidence>
<evidence type="ECO:0000313" key="4">
    <source>
        <dbReference type="EMBL" id="KAG0579015.1"/>
    </source>
</evidence>
<sequence>MEWLSCRRFGVVCLVLCLVVGLSCGKECNNVPTERVSHTIRARESAGGGMLGEVSESGNGGVLAMPKAALISSFRKFLSGWSVERWENLARRGGFAEEELKDDDVMVEFDDWGQAWSRIAKPMVKRSVQRGENRRMRGGWSGVPALHPQAADGVDGKYGRRRSLKGAANRTSMLKDVSLHKVRLGAASPQLVAQNTNLQYLLELDIDSMVWSFRKVANLDAPGKPYGGWESPVSELRGHFVGHYLSASALMWASTHNETLQKKMDALIQALKECQSSLGTGYLSAFPSEFFDRFEAIDYVWAPYYTIHKIMAGLLDQYLLAESKDALDMVVEMANYFHKRVKNVIEKFTIERHWKSLNEETGGMNDVLYRLYTVTNENDHLELAHLFDKPCFLGPLALQADHLSGFHSNTHIPVVVGAQMRYEVTGDPIYRSIAEYFMRIITSSHSYATGGTSVSEFWSDPMRQGDTLHTENQETCTTYNMLKIARTLFRWTKKIKYMDYYERALVNGILGTQRGQQPGVMIYMMPMGPGVSKAKSYHGWGNKFDSFWCCYGTAIESFAKLGDSIYFEEDSEIPAVYITQFVSSDYEWDAAGLVLHQSHKPLNVEESVLEVSLSFSRGANVGATASANEEDAAIHIRIPEWTPGNGCRAYLNGKEIEAPTPGKFFSMVRSWSPGDQLVLILPMSLRLEKIQDDRSRYSALHAIMYGPFVMTGLSTGEWKLGNLGSLSKWMHPVPAAYRSQLSTFSQDHVIKGQYSGPLVMACDNGTAVMSSVPVDGTNQCGHATFRVADPLDDHLQKDTYGKRLVSLELFSQPGRFLKHNGKDNLISAGPPNCLQHTAVYDRLRNSKLAKNSERSEILGDCPTEDSVFIFLPGLTGESDTVSFEAASQPGCFLSSSSDATSVQGGVFLRCKTSKNDSTFDAMSTFSVQTGVAAYHPLSFIAEGEYRNFLLAPLNSLRDETYTIYFDIQ</sequence>
<dbReference type="GO" id="GO:0046556">
    <property type="term" value="F:alpha-L-arabinofuranosidase activity"/>
    <property type="evidence" value="ECO:0007669"/>
    <property type="project" value="InterPro"/>
</dbReference>
<dbReference type="AlphaFoldDB" id="A0A8T0I7Q4"/>
<evidence type="ECO:0000259" key="3">
    <source>
        <dbReference type="Pfam" id="PF20736"/>
    </source>
</evidence>
<dbReference type="PANTHER" id="PTHR31151:SF0">
    <property type="entry name" value="PROLINE-TRNA LIGASE (DUF1680)"/>
    <property type="match status" value="1"/>
</dbReference>
<dbReference type="InterPro" id="IPR049046">
    <property type="entry name" value="Beta-AFase-like_GH127_middle"/>
</dbReference>
<feature type="chain" id="PRO_5035777266" evidence="1">
    <location>
        <begin position="26"/>
        <end position="968"/>
    </location>
</feature>
<dbReference type="Pfam" id="PF07944">
    <property type="entry name" value="Beta-AFase-like_GH127_cat"/>
    <property type="match status" value="1"/>
</dbReference>
<dbReference type="GO" id="GO:0046373">
    <property type="term" value="P:L-arabinose metabolic process"/>
    <property type="evidence" value="ECO:0007669"/>
    <property type="project" value="InterPro"/>
</dbReference>
<organism evidence="4 5">
    <name type="scientific">Ceratodon purpureus</name>
    <name type="common">Fire moss</name>
    <name type="synonym">Dicranum purpureum</name>
    <dbReference type="NCBI Taxonomy" id="3225"/>
    <lineage>
        <taxon>Eukaryota</taxon>
        <taxon>Viridiplantae</taxon>
        <taxon>Streptophyta</taxon>
        <taxon>Embryophyta</taxon>
        <taxon>Bryophyta</taxon>
        <taxon>Bryophytina</taxon>
        <taxon>Bryopsida</taxon>
        <taxon>Dicranidae</taxon>
        <taxon>Pseudoditrichales</taxon>
        <taxon>Ditrichaceae</taxon>
        <taxon>Ceratodon</taxon>
    </lineage>
</organism>
<dbReference type="Pfam" id="PF20736">
    <property type="entry name" value="Glyco_hydro127M"/>
    <property type="match status" value="1"/>
</dbReference>
<evidence type="ECO:0000313" key="5">
    <source>
        <dbReference type="Proteomes" id="UP000822688"/>
    </source>
</evidence>
<name>A0A8T0I7Q4_CERPU</name>
<dbReference type="SUPFAM" id="SSF48208">
    <property type="entry name" value="Six-hairpin glycosidases"/>
    <property type="match status" value="1"/>
</dbReference>
<keyword evidence="5" id="KW-1185">Reference proteome</keyword>
<dbReference type="Proteomes" id="UP000822688">
    <property type="component" value="Chromosome 4"/>
</dbReference>
<dbReference type="InterPro" id="IPR012878">
    <property type="entry name" value="Beta-AFase-like_GH127_cat"/>
</dbReference>
<reference evidence="4" key="1">
    <citation type="submission" date="2020-06" db="EMBL/GenBank/DDBJ databases">
        <title>WGS assembly of Ceratodon purpureus strain R40.</title>
        <authorList>
            <person name="Carey S.B."/>
            <person name="Jenkins J."/>
            <person name="Shu S."/>
            <person name="Lovell J.T."/>
            <person name="Sreedasyam A."/>
            <person name="Maumus F."/>
            <person name="Tiley G.P."/>
            <person name="Fernandez-Pozo N."/>
            <person name="Barry K."/>
            <person name="Chen C."/>
            <person name="Wang M."/>
            <person name="Lipzen A."/>
            <person name="Daum C."/>
            <person name="Saski C.A."/>
            <person name="Payton A.C."/>
            <person name="Mcbreen J.C."/>
            <person name="Conrad R.E."/>
            <person name="Kollar L.M."/>
            <person name="Olsson S."/>
            <person name="Huttunen S."/>
            <person name="Landis J.B."/>
            <person name="Wickett N.J."/>
            <person name="Johnson M.G."/>
            <person name="Rensing S.A."/>
            <person name="Grimwood J."/>
            <person name="Schmutz J."/>
            <person name="Mcdaniel S.F."/>
        </authorList>
    </citation>
    <scope>NUCLEOTIDE SEQUENCE</scope>
    <source>
        <strain evidence="4">R40</strain>
    </source>
</reference>